<dbReference type="GO" id="GO:0004664">
    <property type="term" value="F:prephenate dehydratase activity"/>
    <property type="evidence" value="ECO:0007669"/>
    <property type="project" value="TreeGrafter"/>
</dbReference>
<reference evidence="1" key="1">
    <citation type="submission" date="2014-09" db="EMBL/GenBank/DDBJ databases">
        <authorList>
            <person name="Magalhaes I.L.F."/>
            <person name="Oliveira U."/>
            <person name="Santos F.R."/>
            <person name="Vidigal T.H.D.A."/>
            <person name="Brescovit A.D."/>
            <person name="Santos A.J."/>
        </authorList>
    </citation>
    <scope>NUCLEOTIDE SEQUENCE</scope>
    <source>
        <tissue evidence="1">Shoot tissue taken approximately 20 cm above the soil surface</tissue>
    </source>
</reference>
<dbReference type="InterPro" id="IPR045865">
    <property type="entry name" value="ACT-like_dom_sf"/>
</dbReference>
<dbReference type="GO" id="GO:0047769">
    <property type="term" value="F:arogenate dehydratase activity"/>
    <property type="evidence" value="ECO:0007669"/>
    <property type="project" value="TreeGrafter"/>
</dbReference>
<dbReference type="GO" id="GO:0009094">
    <property type="term" value="P:L-phenylalanine biosynthetic process"/>
    <property type="evidence" value="ECO:0007669"/>
    <property type="project" value="TreeGrafter"/>
</dbReference>
<protein>
    <recommendedName>
        <fullName evidence="2">Prephenate dehydratase domain-containing protein</fullName>
    </recommendedName>
</protein>
<evidence type="ECO:0008006" key="2">
    <source>
        <dbReference type="Google" id="ProtNLM"/>
    </source>
</evidence>
<dbReference type="Gene3D" id="3.30.70.260">
    <property type="match status" value="1"/>
</dbReference>
<dbReference type="AlphaFoldDB" id="A0A0A9FT91"/>
<accession>A0A0A9FT91</accession>
<sequence>MRTLGTVKQFNYIFYVDFEASMAEIPAQNALKDLEEIASFLRVLGCYPFSTAI</sequence>
<reference evidence="1" key="2">
    <citation type="journal article" date="2015" name="Data Brief">
        <title>Shoot transcriptome of the giant reed, Arundo donax.</title>
        <authorList>
            <person name="Barrero R.A."/>
            <person name="Guerrero F.D."/>
            <person name="Moolhuijzen P."/>
            <person name="Goolsby J.A."/>
            <person name="Tidwell J."/>
            <person name="Bellgard S.E."/>
            <person name="Bellgard M.I."/>
        </authorList>
    </citation>
    <scope>NUCLEOTIDE SEQUENCE</scope>
    <source>
        <tissue evidence="1">Shoot tissue taken approximately 20 cm above the soil surface</tissue>
    </source>
</reference>
<dbReference type="PANTHER" id="PTHR21022">
    <property type="entry name" value="PREPHENATE DEHYDRATASE P PROTEIN"/>
    <property type="match status" value="1"/>
</dbReference>
<dbReference type="EMBL" id="GBRH01186373">
    <property type="protein sequence ID" value="JAE11523.1"/>
    <property type="molecule type" value="Transcribed_RNA"/>
</dbReference>
<dbReference type="PANTHER" id="PTHR21022:SF20">
    <property type="entry name" value="AROGENATE DEHYDRATASE_PREPHENATE DEHYDRATASE 1, CHLOROPLASTIC"/>
    <property type="match status" value="1"/>
</dbReference>
<dbReference type="SUPFAM" id="SSF55021">
    <property type="entry name" value="ACT-like"/>
    <property type="match status" value="1"/>
</dbReference>
<proteinExistence type="predicted"/>
<dbReference type="GO" id="GO:0009507">
    <property type="term" value="C:chloroplast"/>
    <property type="evidence" value="ECO:0007669"/>
    <property type="project" value="TreeGrafter"/>
</dbReference>
<name>A0A0A9FT91_ARUDO</name>
<organism evidence="1">
    <name type="scientific">Arundo donax</name>
    <name type="common">Giant reed</name>
    <name type="synonym">Donax arundinaceus</name>
    <dbReference type="NCBI Taxonomy" id="35708"/>
    <lineage>
        <taxon>Eukaryota</taxon>
        <taxon>Viridiplantae</taxon>
        <taxon>Streptophyta</taxon>
        <taxon>Embryophyta</taxon>
        <taxon>Tracheophyta</taxon>
        <taxon>Spermatophyta</taxon>
        <taxon>Magnoliopsida</taxon>
        <taxon>Liliopsida</taxon>
        <taxon>Poales</taxon>
        <taxon>Poaceae</taxon>
        <taxon>PACMAD clade</taxon>
        <taxon>Arundinoideae</taxon>
        <taxon>Arundineae</taxon>
        <taxon>Arundo</taxon>
    </lineage>
</organism>
<evidence type="ECO:0000313" key="1">
    <source>
        <dbReference type="EMBL" id="JAE11523.1"/>
    </source>
</evidence>